<name>A0A167IRG9_9FLAO</name>
<dbReference type="EMBL" id="LRXL01000026">
    <property type="protein sequence ID" value="OAB79941.1"/>
    <property type="molecule type" value="Genomic_DNA"/>
</dbReference>
<evidence type="ECO:0000259" key="1">
    <source>
        <dbReference type="PROSITE" id="PS50042"/>
    </source>
</evidence>
<dbReference type="SUPFAM" id="SSF51206">
    <property type="entry name" value="cAMP-binding domain-like"/>
    <property type="match status" value="1"/>
</dbReference>
<reference evidence="2 3" key="1">
    <citation type="submission" date="2016-02" db="EMBL/GenBank/DDBJ databases">
        <title>Ulvibacter sp. LPB0005, isolated from Thais luteostoma.</title>
        <authorList>
            <person name="Shin S.-K."/>
            <person name="Yi H."/>
        </authorList>
    </citation>
    <scope>NUCLEOTIDE SEQUENCE [LARGE SCALE GENOMIC DNA]</scope>
    <source>
        <strain evidence="2 3">LPB0005</strain>
    </source>
</reference>
<protein>
    <recommendedName>
        <fullName evidence="1">Cyclic nucleotide-binding domain-containing protein</fullName>
    </recommendedName>
</protein>
<dbReference type="Pfam" id="PF00027">
    <property type="entry name" value="cNMP_binding"/>
    <property type="match status" value="1"/>
</dbReference>
<dbReference type="Gene3D" id="2.60.120.10">
    <property type="entry name" value="Jelly Rolls"/>
    <property type="match status" value="1"/>
</dbReference>
<evidence type="ECO:0000313" key="2">
    <source>
        <dbReference type="EMBL" id="OAB79941.1"/>
    </source>
</evidence>
<gene>
    <name evidence="2" type="ORF">ULVI_04170</name>
</gene>
<dbReference type="AlphaFoldDB" id="A0A167IRG9"/>
<dbReference type="InterPro" id="IPR014710">
    <property type="entry name" value="RmlC-like_jellyroll"/>
</dbReference>
<dbReference type="Proteomes" id="UP000077013">
    <property type="component" value="Unassembled WGS sequence"/>
</dbReference>
<comment type="caution">
    <text evidence="2">The sequence shown here is derived from an EMBL/GenBank/DDBJ whole genome shotgun (WGS) entry which is preliminary data.</text>
</comment>
<evidence type="ECO:0000313" key="3">
    <source>
        <dbReference type="Proteomes" id="UP000077013"/>
    </source>
</evidence>
<dbReference type="OrthoDB" id="1092431at2"/>
<dbReference type="CDD" id="cd00038">
    <property type="entry name" value="CAP_ED"/>
    <property type="match status" value="1"/>
</dbReference>
<dbReference type="InterPro" id="IPR000595">
    <property type="entry name" value="cNMP-bd_dom"/>
</dbReference>
<sequence>MAYQQFSTYLIQKAELTPEEVSSLLPLVRSGTFAKGSFVLEKGSICKETMFVESGLLRTYTLDDKGKEHIIQFAPENWFTGDRGSIFFNDPAYFYIEAVEDTEVVFVNDVFIDAASEKSAAFRIFNKTILHAHIRQLQQRVDQLLAASAEKRYTHFVKQYPDLMLRVPQWMIASYLGITPESLSRVRKELAAKKI</sequence>
<dbReference type="InterPro" id="IPR018490">
    <property type="entry name" value="cNMP-bd_dom_sf"/>
</dbReference>
<accession>A0A167IRG9</accession>
<organism evidence="2 3">
    <name type="scientific">Cochleicola gelatinilyticus</name>
    <dbReference type="NCBI Taxonomy" id="1763537"/>
    <lineage>
        <taxon>Bacteria</taxon>
        <taxon>Pseudomonadati</taxon>
        <taxon>Bacteroidota</taxon>
        <taxon>Flavobacteriia</taxon>
        <taxon>Flavobacteriales</taxon>
        <taxon>Flavobacteriaceae</taxon>
        <taxon>Cochleicola</taxon>
    </lineage>
</organism>
<dbReference type="STRING" id="1763537.ULVI_04170"/>
<keyword evidence="3" id="KW-1185">Reference proteome</keyword>
<dbReference type="RefSeq" id="WP_068590054.1">
    <property type="nucleotide sequence ID" value="NZ_LRXL01000026.1"/>
</dbReference>
<feature type="domain" description="Cyclic nucleotide-binding" evidence="1">
    <location>
        <begin position="16"/>
        <end position="108"/>
    </location>
</feature>
<dbReference type="PROSITE" id="PS50042">
    <property type="entry name" value="CNMP_BINDING_3"/>
    <property type="match status" value="1"/>
</dbReference>
<proteinExistence type="predicted"/>